<dbReference type="Pfam" id="PF05834">
    <property type="entry name" value="Lycopene_cycl"/>
    <property type="match status" value="1"/>
</dbReference>
<dbReference type="EMBL" id="VUOB01000026">
    <property type="protein sequence ID" value="KAA2261687.1"/>
    <property type="molecule type" value="Genomic_DNA"/>
</dbReference>
<evidence type="ECO:0000256" key="3">
    <source>
        <dbReference type="ARBA" id="ARBA00023027"/>
    </source>
</evidence>
<dbReference type="PRINTS" id="PR00420">
    <property type="entry name" value="RNGMNOXGNASE"/>
</dbReference>
<reference evidence="4 5" key="1">
    <citation type="submission" date="2019-09" db="EMBL/GenBank/DDBJ databases">
        <title>Goodfellowia gen. nov., a new genus of the Pseudonocardineae related to Actinoalloteichus, containing Goodfellowia coeruleoviolacea gen. nov., comb. nov. gen. nov., comb. nov.</title>
        <authorList>
            <person name="Labeda D."/>
        </authorList>
    </citation>
    <scope>NUCLEOTIDE SEQUENCE [LARGE SCALE GENOMIC DNA]</scope>
    <source>
        <strain evidence="4 5">AN110305</strain>
    </source>
</reference>
<dbReference type="GO" id="GO:0016705">
    <property type="term" value="F:oxidoreductase activity, acting on paired donors, with incorporation or reduction of molecular oxygen"/>
    <property type="evidence" value="ECO:0007669"/>
    <property type="project" value="InterPro"/>
</dbReference>
<dbReference type="InterPro" id="IPR036188">
    <property type="entry name" value="FAD/NAD-bd_sf"/>
</dbReference>
<dbReference type="GO" id="GO:0016860">
    <property type="term" value="F:intramolecular oxidoreductase activity"/>
    <property type="evidence" value="ECO:0007669"/>
    <property type="project" value="UniProtKB-ARBA"/>
</dbReference>
<dbReference type="OrthoDB" id="537501at2"/>
<reference evidence="4 5" key="2">
    <citation type="submission" date="2019-09" db="EMBL/GenBank/DDBJ databases">
        <authorList>
            <person name="Jin C."/>
        </authorList>
    </citation>
    <scope>NUCLEOTIDE SEQUENCE [LARGE SCALE GENOMIC DNA]</scope>
    <source>
        <strain evidence="4 5">AN110305</strain>
    </source>
</reference>
<keyword evidence="3" id="KW-0520">NAD</keyword>
<dbReference type="AlphaFoldDB" id="A0A5B2XDE4"/>
<dbReference type="Proteomes" id="UP000323454">
    <property type="component" value="Unassembled WGS sequence"/>
</dbReference>
<dbReference type="NCBIfam" id="TIGR01790">
    <property type="entry name" value="carotene-cycl"/>
    <property type="match status" value="1"/>
</dbReference>
<gene>
    <name evidence="4" type="ORF">F0L68_15670</name>
</gene>
<dbReference type="Gene3D" id="3.50.50.60">
    <property type="entry name" value="FAD/NAD(P)-binding domain"/>
    <property type="match status" value="1"/>
</dbReference>
<dbReference type="PANTHER" id="PTHR39757:SF5">
    <property type="entry name" value="OS02G0190600 PROTEIN"/>
    <property type="match status" value="1"/>
</dbReference>
<sequence length="381" mass="40142">MIEVAVVGGGPAGWALAGACARRGLRTALIDPRPRRPWRATYAAWSDELPAGTPASSLAARIVASTEHSLDRRYAVLDNAALLAQLDHPALLVLADRVVGVEHDRRGSTARLAGGPDLSASVVVHCGGARRAEGGAEQTAFGVVLPAAAAAPLVSPGEALVMDWRPSPGPLGRWPTFLYGVPLAGDRVLLEETSLARRPGLPLGELRRRLTARLAAHGVDAHGFNATALAHERVRFTVDPPLPRPGRVPRFGAAAAMVHPATGYGVAAALRTAPAVADAIAAALPRGPVAAARAAHRAVWPPAARTVHRLRRRGLAALLALPPEDVAEFFELFFTLPERRQRAYLSDRLDVAGTVGAMVAVFRSAGWSVRAELARHTLTAR</sequence>
<evidence type="ECO:0000256" key="1">
    <source>
        <dbReference type="ARBA" id="ARBA00006599"/>
    </source>
</evidence>
<dbReference type="InterPro" id="IPR010108">
    <property type="entry name" value="Lycopene_cyclase_b/e"/>
</dbReference>
<evidence type="ECO:0000313" key="5">
    <source>
        <dbReference type="Proteomes" id="UP000323454"/>
    </source>
</evidence>
<comment type="caution">
    <text evidence="4">The sequence shown here is derived from an EMBL/GenBank/DDBJ whole genome shotgun (WGS) entry which is preliminary data.</text>
</comment>
<keyword evidence="5" id="KW-1185">Reference proteome</keyword>
<organism evidence="4 5">
    <name type="scientific">Solihabitans fulvus</name>
    <dbReference type="NCBI Taxonomy" id="1892852"/>
    <lineage>
        <taxon>Bacteria</taxon>
        <taxon>Bacillati</taxon>
        <taxon>Actinomycetota</taxon>
        <taxon>Actinomycetes</taxon>
        <taxon>Pseudonocardiales</taxon>
        <taxon>Pseudonocardiaceae</taxon>
        <taxon>Solihabitans</taxon>
    </lineage>
</organism>
<evidence type="ECO:0000313" key="4">
    <source>
        <dbReference type="EMBL" id="KAA2261687.1"/>
    </source>
</evidence>
<evidence type="ECO:0000256" key="2">
    <source>
        <dbReference type="ARBA" id="ARBA00022746"/>
    </source>
</evidence>
<name>A0A5B2XDE4_9PSEU</name>
<comment type="similarity">
    <text evidence="1">Belongs to the lycopene cyclase family.</text>
</comment>
<dbReference type="GO" id="GO:0016117">
    <property type="term" value="P:carotenoid biosynthetic process"/>
    <property type="evidence" value="ECO:0007669"/>
    <property type="project" value="UniProtKB-KW"/>
</dbReference>
<dbReference type="RefSeq" id="WP_149850308.1">
    <property type="nucleotide sequence ID" value="NZ_VUOB01000026.1"/>
</dbReference>
<accession>A0A5B2XDE4</accession>
<dbReference type="SUPFAM" id="SSF51905">
    <property type="entry name" value="FAD/NAD(P)-binding domain"/>
    <property type="match status" value="1"/>
</dbReference>
<proteinExistence type="inferred from homology"/>
<dbReference type="PANTHER" id="PTHR39757">
    <property type="match status" value="1"/>
</dbReference>
<keyword evidence="2" id="KW-0125">Carotenoid biosynthesis</keyword>
<protein>
    <submittedName>
        <fullName evidence="4">Lycopene cyclase family protein</fullName>
    </submittedName>
</protein>